<dbReference type="InterPro" id="IPR021036">
    <property type="entry name" value="Ribosomal_mS45"/>
</dbReference>
<name>W2RXB6_CYPE1</name>
<dbReference type="GeneID" id="19972569"/>
<dbReference type="GO" id="GO:0005763">
    <property type="term" value="C:mitochondrial small ribosomal subunit"/>
    <property type="evidence" value="ECO:0007669"/>
    <property type="project" value="TreeGrafter"/>
</dbReference>
<keyword evidence="3" id="KW-1185">Reference proteome</keyword>
<dbReference type="FunCoup" id="W2RXB6">
    <property type="interactions" value="98"/>
</dbReference>
<feature type="region of interest" description="Disordered" evidence="1">
    <location>
        <begin position="87"/>
        <end position="134"/>
    </location>
</feature>
<organism evidence="2 3">
    <name type="scientific">Cyphellophora europaea (strain CBS 101466)</name>
    <name type="common">Phialophora europaea</name>
    <dbReference type="NCBI Taxonomy" id="1220924"/>
    <lineage>
        <taxon>Eukaryota</taxon>
        <taxon>Fungi</taxon>
        <taxon>Dikarya</taxon>
        <taxon>Ascomycota</taxon>
        <taxon>Pezizomycotina</taxon>
        <taxon>Eurotiomycetes</taxon>
        <taxon>Chaetothyriomycetidae</taxon>
        <taxon>Chaetothyriales</taxon>
        <taxon>Cyphellophoraceae</taxon>
        <taxon>Cyphellophora</taxon>
    </lineage>
</organism>
<feature type="compositionally biased region" description="Basic and acidic residues" evidence="1">
    <location>
        <begin position="117"/>
        <end position="127"/>
    </location>
</feature>
<dbReference type="OrthoDB" id="10052321at2759"/>
<evidence type="ECO:0008006" key="4">
    <source>
        <dbReference type="Google" id="ProtNLM"/>
    </source>
</evidence>
<dbReference type="PANTHER" id="PTHR28158:SF1">
    <property type="entry name" value="SMALL RIBOSOMAL SUBUNIT PROTEIN MS45"/>
    <property type="match status" value="1"/>
</dbReference>
<gene>
    <name evidence="2" type="ORF">HMPREF1541_05230</name>
</gene>
<dbReference type="eggNOG" id="ENOG502QVMS">
    <property type="taxonomic scope" value="Eukaryota"/>
</dbReference>
<dbReference type="Pfam" id="PF12298">
    <property type="entry name" value="Bot1p"/>
    <property type="match status" value="1"/>
</dbReference>
<dbReference type="GO" id="GO:0032543">
    <property type="term" value="P:mitochondrial translation"/>
    <property type="evidence" value="ECO:0007669"/>
    <property type="project" value="TreeGrafter"/>
</dbReference>
<proteinExistence type="predicted"/>
<reference evidence="2 3" key="1">
    <citation type="submission" date="2013-03" db="EMBL/GenBank/DDBJ databases">
        <title>The Genome Sequence of Phialophora europaea CBS 101466.</title>
        <authorList>
            <consortium name="The Broad Institute Genomics Platform"/>
            <person name="Cuomo C."/>
            <person name="de Hoog S."/>
            <person name="Gorbushina A."/>
            <person name="Walker B."/>
            <person name="Young S.K."/>
            <person name="Zeng Q."/>
            <person name="Gargeya S."/>
            <person name="Fitzgerald M."/>
            <person name="Haas B."/>
            <person name="Abouelleil A."/>
            <person name="Allen A.W."/>
            <person name="Alvarado L."/>
            <person name="Arachchi H.M."/>
            <person name="Berlin A.M."/>
            <person name="Chapman S.B."/>
            <person name="Gainer-Dewar J."/>
            <person name="Goldberg J."/>
            <person name="Griggs A."/>
            <person name="Gujja S."/>
            <person name="Hansen M."/>
            <person name="Howarth C."/>
            <person name="Imamovic A."/>
            <person name="Ireland A."/>
            <person name="Larimer J."/>
            <person name="McCowan C."/>
            <person name="Murphy C."/>
            <person name="Pearson M."/>
            <person name="Poon T.W."/>
            <person name="Priest M."/>
            <person name="Roberts A."/>
            <person name="Saif S."/>
            <person name="Shea T."/>
            <person name="Sisk P."/>
            <person name="Sykes S."/>
            <person name="Wortman J."/>
            <person name="Nusbaum C."/>
            <person name="Birren B."/>
        </authorList>
    </citation>
    <scope>NUCLEOTIDE SEQUENCE [LARGE SCALE GENOMIC DNA]</scope>
    <source>
        <strain evidence="2 3">CBS 101466</strain>
    </source>
</reference>
<evidence type="ECO:0000256" key="1">
    <source>
        <dbReference type="SAM" id="MobiDB-lite"/>
    </source>
</evidence>
<protein>
    <recommendedName>
        <fullName evidence="4">Eukaryotic mitochondrial regulator protein-domain-containing protein</fullName>
    </recommendedName>
</protein>
<accession>W2RXB6</accession>
<dbReference type="InParanoid" id="W2RXB6"/>
<dbReference type="Proteomes" id="UP000030752">
    <property type="component" value="Unassembled WGS sequence"/>
</dbReference>
<feature type="region of interest" description="Disordered" evidence="1">
    <location>
        <begin position="381"/>
        <end position="403"/>
    </location>
</feature>
<dbReference type="AlphaFoldDB" id="W2RXB6"/>
<feature type="compositionally biased region" description="Acidic residues" evidence="1">
    <location>
        <begin position="103"/>
        <end position="116"/>
    </location>
</feature>
<evidence type="ECO:0000313" key="3">
    <source>
        <dbReference type="Proteomes" id="UP000030752"/>
    </source>
</evidence>
<evidence type="ECO:0000313" key="2">
    <source>
        <dbReference type="EMBL" id="ETN40950.1"/>
    </source>
</evidence>
<feature type="region of interest" description="Disordered" evidence="1">
    <location>
        <begin position="260"/>
        <end position="282"/>
    </location>
</feature>
<dbReference type="GO" id="GO:0003735">
    <property type="term" value="F:structural constituent of ribosome"/>
    <property type="evidence" value="ECO:0007669"/>
    <property type="project" value="TreeGrafter"/>
</dbReference>
<dbReference type="EMBL" id="KB822720">
    <property type="protein sequence ID" value="ETN40950.1"/>
    <property type="molecule type" value="Genomic_DNA"/>
</dbReference>
<dbReference type="VEuPathDB" id="FungiDB:HMPREF1541_05230"/>
<dbReference type="RefSeq" id="XP_008717793.1">
    <property type="nucleotide sequence ID" value="XM_008719571.1"/>
</dbReference>
<sequence length="403" mass="45919">MPPRIPPSTTTAIAIPSPHTHCRACLQRSFSTTPQARARVQIQTKLRRQMWIWLNTSGKNFVQPNELNADKTNYLTSYLARDKFATPFRARAPSPEAGPDTEQTNELEEAAVGEEAEGQKRRTRDEQPYPFPMNKEFKSQSILSEALRLEIWKRVQVEKQSVRQVSSDLGVEMRRVGAVVRLVEVEKRMRAQGQDLALPYAEAIHSMVETTPYTRGQRVSHESINDLPHHALTAPQLFYPTSESRAFNRTDAGRVFSAAPRLPDSQDVGQGGAPLAEPWADTRPETIGKKGYEMHVLKPADARIPHPHLIKHEQDKRDPNISIIQGEARKRYEQRLRQDQERRQIAQTTRAEKAEERKTRIAKGRWDFVFEDVVADRGVGEKYGVPSQDRKRGSVKIPTRVEV</sequence>
<dbReference type="HOGENOM" id="CLU_049223_1_0_1"/>
<dbReference type="STRING" id="1220924.W2RXB6"/>
<dbReference type="PANTHER" id="PTHR28158">
    <property type="entry name" value="37S RIBOSOMAL PROTEIN S35, MITOCHONDRIAL"/>
    <property type="match status" value="1"/>
</dbReference>